<dbReference type="RefSeq" id="WP_115471074.1">
    <property type="nucleotide sequence ID" value="NZ_BJEC01000008.1"/>
</dbReference>
<sequence>MTKKELVKIASAPEYYEKYGIQPDKVAIKEDGMHTDGESGNYEWWYADINFDDGSNLVITFHTKPFTSPQLPLAPMVSIDFNGADGKNISKMFNGQASDFSASTEKCDVKIGKNEFKGNLNSYTIHVEIEDLVADVVMTKMIPSWRPSTGHVLYGAEEQYEYGWLVAIPKGQVTANIQYAGQQKSYQGVGYHDHNWGNKKSNWFKTPWLLGTC</sequence>
<dbReference type="EMBL" id="QRAY01000009">
    <property type="protein sequence ID" value="RDS59373.1"/>
    <property type="molecule type" value="Genomic_DNA"/>
</dbReference>
<keyword evidence="2" id="KW-1185">Reference proteome</keyword>
<evidence type="ECO:0008006" key="3">
    <source>
        <dbReference type="Google" id="ProtNLM"/>
    </source>
</evidence>
<evidence type="ECO:0000313" key="2">
    <source>
        <dbReference type="Proteomes" id="UP000254492"/>
    </source>
</evidence>
<dbReference type="InterPro" id="IPR023374">
    <property type="entry name" value="AttH-like_dom_sf"/>
</dbReference>
<name>A0ABX9I3W3_9LACO</name>
<proteinExistence type="predicted"/>
<dbReference type="Gene3D" id="2.40.370.10">
    <property type="entry name" value="AttH-like domain"/>
    <property type="match status" value="1"/>
</dbReference>
<organism evidence="1 2">
    <name type="scientific">Weissella thailandensis</name>
    <dbReference type="NCBI Taxonomy" id="89061"/>
    <lineage>
        <taxon>Bacteria</taxon>
        <taxon>Bacillati</taxon>
        <taxon>Bacillota</taxon>
        <taxon>Bacilli</taxon>
        <taxon>Lactobacillales</taxon>
        <taxon>Lactobacillaceae</taxon>
        <taxon>Weissella</taxon>
    </lineage>
</organism>
<accession>A0ABX9I3W3</accession>
<reference evidence="1 2" key="1">
    <citation type="submission" date="2018-07" db="EMBL/GenBank/DDBJ databases">
        <title>Genome-based reclassification of Weissella jogaejeotgali as Weissella thailandensis.</title>
        <authorList>
            <person name="Chun J."/>
            <person name="Kim B.-Y."/>
            <person name="Kwak M.-J."/>
        </authorList>
    </citation>
    <scope>NUCLEOTIDE SEQUENCE [LARGE SCALE GENOMIC DNA]</scope>
    <source>
        <strain evidence="1 2">KCTC 3751</strain>
    </source>
</reference>
<comment type="caution">
    <text evidence="1">The sequence shown here is derived from an EMBL/GenBank/DDBJ whole genome shotgun (WGS) entry which is preliminary data.</text>
</comment>
<gene>
    <name evidence="1" type="ORF">DWV05_05660</name>
</gene>
<dbReference type="SUPFAM" id="SSF159245">
    <property type="entry name" value="AttH-like"/>
    <property type="match status" value="1"/>
</dbReference>
<dbReference type="Proteomes" id="UP000254492">
    <property type="component" value="Unassembled WGS sequence"/>
</dbReference>
<evidence type="ECO:0000313" key="1">
    <source>
        <dbReference type="EMBL" id="RDS59373.1"/>
    </source>
</evidence>
<protein>
    <recommendedName>
        <fullName evidence="3">AttH domain-containing protein</fullName>
    </recommendedName>
</protein>